<feature type="compositionally biased region" description="Basic and acidic residues" evidence="1">
    <location>
        <begin position="379"/>
        <end position="390"/>
    </location>
</feature>
<dbReference type="Proteomes" id="UP000184171">
    <property type="component" value="Unassembled WGS sequence"/>
</dbReference>
<dbReference type="AlphaFoldDB" id="A0A1M6C345"/>
<feature type="compositionally biased region" description="Polar residues" evidence="1">
    <location>
        <begin position="25"/>
        <end position="37"/>
    </location>
</feature>
<evidence type="ECO:0000313" key="2">
    <source>
        <dbReference type="EMBL" id="SHI55373.1"/>
    </source>
</evidence>
<proteinExistence type="predicted"/>
<dbReference type="EMBL" id="FQZT01000001">
    <property type="protein sequence ID" value="SHI55373.1"/>
    <property type="molecule type" value="Genomic_DNA"/>
</dbReference>
<dbReference type="OrthoDB" id="9842682at2"/>
<reference evidence="2 3" key="1">
    <citation type="submission" date="2016-11" db="EMBL/GenBank/DDBJ databases">
        <authorList>
            <person name="Jaros S."/>
            <person name="Januszkiewicz K."/>
            <person name="Wedrychowicz H."/>
        </authorList>
    </citation>
    <scope>NUCLEOTIDE SEQUENCE [LARGE SCALE GENOMIC DNA]</scope>
    <source>
        <strain evidence="2 3">DSM 5091</strain>
    </source>
</reference>
<protein>
    <submittedName>
        <fullName evidence="2">Uncharacterized protein</fullName>
    </submittedName>
</protein>
<gene>
    <name evidence="2" type="ORF">SAMN02745165_00388</name>
</gene>
<keyword evidence="3" id="KW-1185">Reference proteome</keyword>
<dbReference type="RefSeq" id="WP_072905054.1">
    <property type="nucleotide sequence ID" value="NZ_FQZT01000001.1"/>
</dbReference>
<name>A0A1M6C345_MALRU</name>
<feature type="region of interest" description="Disordered" evidence="1">
    <location>
        <begin position="1"/>
        <end position="55"/>
    </location>
</feature>
<accession>A0A1M6C345</accession>
<evidence type="ECO:0000313" key="3">
    <source>
        <dbReference type="Proteomes" id="UP000184171"/>
    </source>
</evidence>
<sequence>MSEEINQIIPVIQRAPLPDLKQESTRPQQAPQTFQRPEQSESKTETALRTSLEKLSAGREYSDDKSFKAFTKLSRTLEKMFGDADKVDRDDGERELKQGGLRRIDTDLRKLFKGLGMPPQLAKHFSRSLTDAMRDEDVEQVNYSFTSSRSFSLEMQQEQLGYLASGDGSMAATGISSRFQIEAVQTHSLDISINLRTGEFSLNRSSSESLSISASQTSALASFTPAAEQLTEEPGQEAAVPAAETPAEGTVSAEEAAITPQNDISAIVQSDSTLLQISRTIQQSAVMQLTPASGSEDPEEATEEMFNQGVGELQQLVEQMEALREATQDLFESLAAISNLRIERNPQDGDDYLNFTLDAQAPVGLTAIDDDGRSTTIYPRDDGSLGKISEEELNISA</sequence>
<organism evidence="2 3">
    <name type="scientific">Malonomonas rubra DSM 5091</name>
    <dbReference type="NCBI Taxonomy" id="1122189"/>
    <lineage>
        <taxon>Bacteria</taxon>
        <taxon>Pseudomonadati</taxon>
        <taxon>Thermodesulfobacteriota</taxon>
        <taxon>Desulfuromonadia</taxon>
        <taxon>Desulfuromonadales</taxon>
        <taxon>Geopsychrobacteraceae</taxon>
        <taxon>Malonomonas</taxon>
    </lineage>
</organism>
<evidence type="ECO:0000256" key="1">
    <source>
        <dbReference type="SAM" id="MobiDB-lite"/>
    </source>
</evidence>
<feature type="region of interest" description="Disordered" evidence="1">
    <location>
        <begin position="372"/>
        <end position="397"/>
    </location>
</feature>